<evidence type="ECO:0000313" key="2">
    <source>
        <dbReference type="Proteomes" id="UP000499080"/>
    </source>
</evidence>
<protein>
    <submittedName>
        <fullName evidence="1">Uncharacterized protein</fullName>
    </submittedName>
</protein>
<name>A0A4Y2BPU5_ARAVE</name>
<dbReference type="EMBL" id="BGPR01000098">
    <property type="protein sequence ID" value="GBL93963.1"/>
    <property type="molecule type" value="Genomic_DNA"/>
</dbReference>
<organism evidence="1 2">
    <name type="scientific">Araneus ventricosus</name>
    <name type="common">Orbweaver spider</name>
    <name type="synonym">Epeira ventricosa</name>
    <dbReference type="NCBI Taxonomy" id="182803"/>
    <lineage>
        <taxon>Eukaryota</taxon>
        <taxon>Metazoa</taxon>
        <taxon>Ecdysozoa</taxon>
        <taxon>Arthropoda</taxon>
        <taxon>Chelicerata</taxon>
        <taxon>Arachnida</taxon>
        <taxon>Araneae</taxon>
        <taxon>Araneomorphae</taxon>
        <taxon>Entelegynae</taxon>
        <taxon>Araneoidea</taxon>
        <taxon>Araneidae</taxon>
        <taxon>Araneus</taxon>
    </lineage>
</organism>
<comment type="caution">
    <text evidence="1">The sequence shown here is derived from an EMBL/GenBank/DDBJ whole genome shotgun (WGS) entry which is preliminary data.</text>
</comment>
<dbReference type="AlphaFoldDB" id="A0A4Y2BPU5"/>
<keyword evidence="2" id="KW-1185">Reference proteome</keyword>
<dbReference type="Proteomes" id="UP000499080">
    <property type="component" value="Unassembled WGS sequence"/>
</dbReference>
<sequence length="117" mass="12982">MSCGQACLESINTSLFAHKTVGALTTTGAGNNGLNYNTNPGRCATTKDYRSSVLYLTLVKRWPRMLDQGPLKVPSHYRDWYPVRRPTGVDGKEVSFSGYRRASNLDVSEDHRQCPNG</sequence>
<proteinExistence type="predicted"/>
<gene>
    <name evidence="1" type="ORF">AVEN_76688_1</name>
</gene>
<evidence type="ECO:0000313" key="1">
    <source>
        <dbReference type="EMBL" id="GBL93963.1"/>
    </source>
</evidence>
<accession>A0A4Y2BPU5</accession>
<reference evidence="1 2" key="1">
    <citation type="journal article" date="2019" name="Sci. Rep.">
        <title>Orb-weaving spider Araneus ventricosus genome elucidates the spidroin gene catalogue.</title>
        <authorList>
            <person name="Kono N."/>
            <person name="Nakamura H."/>
            <person name="Ohtoshi R."/>
            <person name="Moran D.A.P."/>
            <person name="Shinohara A."/>
            <person name="Yoshida Y."/>
            <person name="Fujiwara M."/>
            <person name="Mori M."/>
            <person name="Tomita M."/>
            <person name="Arakawa K."/>
        </authorList>
    </citation>
    <scope>NUCLEOTIDE SEQUENCE [LARGE SCALE GENOMIC DNA]</scope>
</reference>